<accession>R8AN80</accession>
<protein>
    <recommendedName>
        <fullName evidence="3">Type 4 fimbrial biogenesis protein PilX N-terminal domain-containing protein</fullName>
    </recommendedName>
</protein>
<evidence type="ECO:0000313" key="2">
    <source>
        <dbReference type="Proteomes" id="UP000014012"/>
    </source>
</evidence>
<gene>
    <name evidence="1" type="ORF">PLESHI_14211</name>
</gene>
<dbReference type="RefSeq" id="WP_010864443.1">
    <property type="nucleotide sequence ID" value="NZ_KB944511.1"/>
</dbReference>
<dbReference type="PATRIC" id="fig|1315976.3.peg.2716"/>
<dbReference type="AlphaFoldDB" id="R8AN80"/>
<reference evidence="1 2" key="1">
    <citation type="journal article" date="2013" name="Genome Announc.">
        <title>Genome Sequence of Plesiomonas shigelloides Strain 302-73 (Serotype O1).</title>
        <authorList>
            <person name="Pique N."/>
            <person name="Aquilini E."/>
            <person name="Alioto T."/>
            <person name="Minana-Galbis D."/>
            <person name="Tomas J.M."/>
        </authorList>
    </citation>
    <scope>NUCLEOTIDE SEQUENCE [LARGE SCALE GENOMIC DNA]</scope>
    <source>
        <strain evidence="1 2">302-73</strain>
    </source>
</reference>
<name>R8AN80_PLESH</name>
<organism evidence="1 2">
    <name type="scientific">Plesiomonas shigelloides 302-73</name>
    <dbReference type="NCBI Taxonomy" id="1315976"/>
    <lineage>
        <taxon>Bacteria</taxon>
        <taxon>Pseudomonadati</taxon>
        <taxon>Pseudomonadota</taxon>
        <taxon>Gammaproteobacteria</taxon>
        <taxon>Enterobacterales</taxon>
        <taxon>Enterobacteriaceae</taxon>
        <taxon>Plesiomonas</taxon>
    </lineage>
</organism>
<keyword evidence="2" id="KW-1185">Reference proteome</keyword>
<sequence length="354" mass="37271">MKPYQNGFATLTVVLIIMLLAAMAVLTAGHQTYQRIKNEQESVVALEAYNNAQSGLTCARMWLAGKNPDDLQATVSSIPCSEPLVDVSVIKHDSSGNFIVNSKGRGSDDSSSIRYIIKHNIMKLLGLVTIPDSAFISKGSVVVGGSVNIAGGVNSIVSGGDITISGSAAPSNKPLKPNAEHLQNKLPSEHYLGDGFTSSNTAFKKLTCEEFFAQANPSEYLNKNKNVWLVMNTAECKLPAPISAGNPTGSIDQVKAITLVVENLSGSTSPNLVLGGPPGGTLMMSGMFVFIDKKGLASTLGLTGSLNISGALVTDSGFSTTSGSLTMVYNEILLNAINKSLSTLGFTRGTWRDY</sequence>
<dbReference type="HOGENOM" id="CLU_782685_0_0_6"/>
<evidence type="ECO:0000313" key="1">
    <source>
        <dbReference type="EMBL" id="EON87786.1"/>
    </source>
</evidence>
<dbReference type="EMBL" id="AQQO01000358">
    <property type="protein sequence ID" value="EON87786.1"/>
    <property type="molecule type" value="Genomic_DNA"/>
</dbReference>
<evidence type="ECO:0008006" key="3">
    <source>
        <dbReference type="Google" id="ProtNLM"/>
    </source>
</evidence>
<comment type="caution">
    <text evidence="1">The sequence shown here is derived from an EMBL/GenBank/DDBJ whole genome shotgun (WGS) entry which is preliminary data.</text>
</comment>
<dbReference type="Proteomes" id="UP000014012">
    <property type="component" value="Unassembled WGS sequence"/>
</dbReference>
<proteinExistence type="predicted"/>